<feature type="domain" description="ATP-grasp" evidence="8">
    <location>
        <begin position="101"/>
        <end position="302"/>
    </location>
</feature>
<sequence>MAIKKITVLYGGQSSEREVSLESGKDIYHSLKALGYEVQLIDYPKNFFIEQFSQEDFIFIALHGADGESGELQKILQQKRVLFSGSDHKACMNTWNKNTCKNLLKKNNIPTPKWINVSSLIAMQRNLEDDFFDLLRPFKELFLKPAEDGSSIDVFKISNNKDLELAIESCINSSRAFIFEENVDFKELTVPILNGRCLPAVEIRTSESFYNFNAKYVNKDTQLLEFILPNDKKNELEEICLKTMDVMGCRGWLRVDLLQDKNNNFYVLEVNTVPGMTSHSLFPKSAESIGLSYNDLVNEIINTK</sequence>
<dbReference type="GO" id="GO:0008716">
    <property type="term" value="F:D-alanine-D-alanine ligase activity"/>
    <property type="evidence" value="ECO:0007669"/>
    <property type="project" value="UniProtKB-UniRule"/>
</dbReference>
<dbReference type="PANTHER" id="PTHR23132">
    <property type="entry name" value="D-ALANINE--D-ALANINE LIGASE"/>
    <property type="match status" value="1"/>
</dbReference>
<dbReference type="Gene3D" id="3.30.470.20">
    <property type="entry name" value="ATP-grasp fold, B domain"/>
    <property type="match status" value="1"/>
</dbReference>
<evidence type="ECO:0000256" key="1">
    <source>
        <dbReference type="ARBA" id="ARBA00010871"/>
    </source>
</evidence>
<dbReference type="InterPro" id="IPR011761">
    <property type="entry name" value="ATP-grasp"/>
</dbReference>
<feature type="active site" evidence="5">
    <location>
        <position position="150"/>
    </location>
</feature>
<dbReference type="PIRSF" id="PIRSF039102">
    <property type="entry name" value="Ddl/VanB"/>
    <property type="match status" value="1"/>
</dbReference>
<protein>
    <recommendedName>
        <fullName evidence="4">D-alanine--D-alanine ligase</fullName>
        <ecNumber evidence="4">6.3.2.4</ecNumber>
    </recommendedName>
    <alternativeName>
        <fullName evidence="4">D-Ala-D-Ala ligase</fullName>
    </alternativeName>
    <alternativeName>
        <fullName evidence="4">D-alanylalanine synthetase</fullName>
    </alternativeName>
</protein>
<dbReference type="Proteomes" id="UP000253032">
    <property type="component" value="Unassembled WGS sequence"/>
</dbReference>
<keyword evidence="7" id="KW-0067">ATP-binding</keyword>
<evidence type="ECO:0000313" key="10">
    <source>
        <dbReference type="Proteomes" id="UP000253032"/>
    </source>
</evidence>
<keyword evidence="7" id="KW-0547">Nucleotide-binding</keyword>
<accession>A0A368BN83</accession>
<dbReference type="GO" id="GO:0046872">
    <property type="term" value="F:metal ion binding"/>
    <property type="evidence" value="ECO:0007669"/>
    <property type="project" value="UniProtKB-KW"/>
</dbReference>
<feature type="active site" evidence="5">
    <location>
        <position position="16"/>
    </location>
</feature>
<dbReference type="SUPFAM" id="SSF52440">
    <property type="entry name" value="PreATP-grasp domain"/>
    <property type="match status" value="1"/>
</dbReference>
<dbReference type="Pfam" id="PF01820">
    <property type="entry name" value="Dala_Dala_lig_N"/>
    <property type="match status" value="1"/>
</dbReference>
<dbReference type="Gene3D" id="3.40.50.20">
    <property type="match status" value="1"/>
</dbReference>
<dbReference type="NCBIfam" id="NF002378">
    <property type="entry name" value="PRK01372.1"/>
    <property type="match status" value="1"/>
</dbReference>
<dbReference type="Gene3D" id="3.30.1490.20">
    <property type="entry name" value="ATP-grasp fold, A domain"/>
    <property type="match status" value="1"/>
</dbReference>
<keyword evidence="6" id="KW-0479">Metal-binding</keyword>
<dbReference type="AlphaFoldDB" id="A0A368BN83"/>
<keyword evidence="4" id="KW-0133">Cell shape</keyword>
<comment type="caution">
    <text evidence="9">The sequence shown here is derived from an EMBL/GenBank/DDBJ whole genome shotgun (WGS) entry which is preliminary data.</text>
</comment>
<dbReference type="UniPathway" id="UPA00219"/>
<dbReference type="SUPFAM" id="SSF56059">
    <property type="entry name" value="Glutathione synthetase ATP-binding domain-like"/>
    <property type="match status" value="1"/>
</dbReference>
<evidence type="ECO:0000256" key="3">
    <source>
        <dbReference type="ARBA" id="ARBA00023316"/>
    </source>
</evidence>
<evidence type="ECO:0000259" key="8">
    <source>
        <dbReference type="PROSITE" id="PS50975"/>
    </source>
</evidence>
<dbReference type="InterPro" id="IPR011095">
    <property type="entry name" value="Dala_Dala_lig_C"/>
</dbReference>
<dbReference type="InterPro" id="IPR011127">
    <property type="entry name" value="Dala_Dala_lig_N"/>
</dbReference>
<comment type="similarity">
    <text evidence="1 4">Belongs to the D-alanine--D-alanine ligase family.</text>
</comment>
<evidence type="ECO:0000313" key="9">
    <source>
        <dbReference type="EMBL" id="RCL38535.1"/>
    </source>
</evidence>
<comment type="catalytic activity">
    <reaction evidence="4">
        <text>2 D-alanine + ATP = D-alanyl-D-alanine + ADP + phosphate + H(+)</text>
        <dbReference type="Rhea" id="RHEA:11224"/>
        <dbReference type="ChEBI" id="CHEBI:15378"/>
        <dbReference type="ChEBI" id="CHEBI:30616"/>
        <dbReference type="ChEBI" id="CHEBI:43474"/>
        <dbReference type="ChEBI" id="CHEBI:57416"/>
        <dbReference type="ChEBI" id="CHEBI:57822"/>
        <dbReference type="ChEBI" id="CHEBI:456216"/>
        <dbReference type="EC" id="6.3.2.4"/>
    </reaction>
</comment>
<keyword evidence="6" id="KW-0460">Magnesium</keyword>
<feature type="binding site" evidence="6">
    <location>
        <position position="269"/>
    </location>
    <ligand>
        <name>Mg(2+)</name>
        <dbReference type="ChEBI" id="CHEBI:18420"/>
        <label>1</label>
    </ligand>
</feature>
<feature type="binding site" evidence="6">
    <location>
        <position position="271"/>
    </location>
    <ligand>
        <name>Mg(2+)</name>
        <dbReference type="ChEBI" id="CHEBI:18420"/>
        <label>2</label>
    </ligand>
</feature>
<keyword evidence="2 4" id="KW-0436">Ligase</keyword>
<keyword evidence="3 4" id="KW-0961">Cell wall biogenesis/degradation</keyword>
<keyword evidence="4" id="KW-0573">Peptidoglycan synthesis</keyword>
<dbReference type="EMBL" id="QOPC01000009">
    <property type="protein sequence ID" value="RCL38535.1"/>
    <property type="molecule type" value="Genomic_DNA"/>
</dbReference>
<dbReference type="EC" id="6.3.2.4" evidence="4"/>
<evidence type="ECO:0000256" key="4">
    <source>
        <dbReference type="HAMAP-Rule" id="MF_00047"/>
    </source>
</evidence>
<evidence type="ECO:0000256" key="5">
    <source>
        <dbReference type="PIRSR" id="PIRSR039102-1"/>
    </source>
</evidence>
<comment type="subcellular location">
    <subcellularLocation>
        <location evidence="4">Cytoplasm</location>
    </subcellularLocation>
</comment>
<dbReference type="InterPro" id="IPR013815">
    <property type="entry name" value="ATP_grasp_subdomain_1"/>
</dbReference>
<feature type="binding site" evidence="6">
    <location>
        <position position="256"/>
    </location>
    <ligand>
        <name>Mg(2+)</name>
        <dbReference type="ChEBI" id="CHEBI:18420"/>
        <label>1</label>
    </ligand>
</feature>
<feature type="active site" evidence="5">
    <location>
        <position position="280"/>
    </location>
</feature>
<name>A0A368BN83_9GAMM</name>
<dbReference type="InterPro" id="IPR005905">
    <property type="entry name" value="D_ala_D_ala"/>
</dbReference>
<dbReference type="GO" id="GO:0008360">
    <property type="term" value="P:regulation of cell shape"/>
    <property type="evidence" value="ECO:0007669"/>
    <property type="project" value="UniProtKB-KW"/>
</dbReference>
<dbReference type="GO" id="GO:0071555">
    <property type="term" value="P:cell wall organization"/>
    <property type="evidence" value="ECO:0007669"/>
    <property type="project" value="UniProtKB-KW"/>
</dbReference>
<dbReference type="InterPro" id="IPR016185">
    <property type="entry name" value="PreATP-grasp_dom_sf"/>
</dbReference>
<dbReference type="Pfam" id="PF07478">
    <property type="entry name" value="Dala_Dala_lig_C"/>
    <property type="match status" value="1"/>
</dbReference>
<keyword evidence="4" id="KW-0963">Cytoplasm</keyword>
<reference evidence="9 10" key="1">
    <citation type="journal article" date="2018" name="Microbiome">
        <title>Fine metagenomic profile of the Mediterranean stratified and mixed water columns revealed by assembly and recruitment.</title>
        <authorList>
            <person name="Haro-Moreno J.M."/>
            <person name="Lopez-Perez M."/>
            <person name="De La Torre J.R."/>
            <person name="Picazo A."/>
            <person name="Camacho A."/>
            <person name="Rodriguez-Valera F."/>
        </authorList>
    </citation>
    <scope>NUCLEOTIDE SEQUENCE [LARGE SCALE GENOMIC DNA]</scope>
    <source>
        <strain evidence="9">MED-G84</strain>
    </source>
</reference>
<dbReference type="GO" id="GO:0009252">
    <property type="term" value="P:peptidoglycan biosynthetic process"/>
    <property type="evidence" value="ECO:0007669"/>
    <property type="project" value="UniProtKB-UniRule"/>
</dbReference>
<dbReference type="GO" id="GO:0005737">
    <property type="term" value="C:cytoplasm"/>
    <property type="evidence" value="ECO:0007669"/>
    <property type="project" value="UniProtKB-SubCell"/>
</dbReference>
<feature type="binding site" evidence="6">
    <location>
        <position position="269"/>
    </location>
    <ligand>
        <name>Mg(2+)</name>
        <dbReference type="ChEBI" id="CHEBI:18420"/>
        <label>2</label>
    </ligand>
</feature>
<evidence type="ECO:0000256" key="7">
    <source>
        <dbReference type="PROSITE-ProRule" id="PRU00409"/>
    </source>
</evidence>
<gene>
    <name evidence="4" type="primary">ddl</name>
    <name evidence="9" type="ORF">DBW98_02325</name>
</gene>
<dbReference type="GO" id="GO:0005524">
    <property type="term" value="F:ATP binding"/>
    <property type="evidence" value="ECO:0007669"/>
    <property type="project" value="UniProtKB-UniRule"/>
</dbReference>
<keyword evidence="6" id="KW-0464">Manganese</keyword>
<proteinExistence type="inferred from homology"/>
<organism evidence="9 10">
    <name type="scientific">SAR86 cluster bacterium</name>
    <dbReference type="NCBI Taxonomy" id="2030880"/>
    <lineage>
        <taxon>Bacteria</taxon>
        <taxon>Pseudomonadati</taxon>
        <taxon>Pseudomonadota</taxon>
        <taxon>Gammaproteobacteria</taxon>
        <taxon>SAR86 cluster</taxon>
    </lineage>
</organism>
<dbReference type="HAMAP" id="MF_00047">
    <property type="entry name" value="Dala_Dala_lig"/>
    <property type="match status" value="1"/>
</dbReference>
<evidence type="ECO:0000256" key="2">
    <source>
        <dbReference type="ARBA" id="ARBA00022598"/>
    </source>
</evidence>
<evidence type="ECO:0000256" key="6">
    <source>
        <dbReference type="PIRSR" id="PIRSR039102-3"/>
    </source>
</evidence>
<comment type="pathway">
    <text evidence="4">Cell wall biogenesis; peptidoglycan biosynthesis.</text>
</comment>
<comment type="function">
    <text evidence="4">Cell wall formation.</text>
</comment>
<comment type="cofactor">
    <cofactor evidence="6">
        <name>Mg(2+)</name>
        <dbReference type="ChEBI" id="CHEBI:18420"/>
    </cofactor>
    <cofactor evidence="6">
        <name>Mn(2+)</name>
        <dbReference type="ChEBI" id="CHEBI:29035"/>
    </cofactor>
    <text evidence="6">Binds 2 magnesium or manganese ions per subunit.</text>
</comment>
<dbReference type="PROSITE" id="PS50975">
    <property type="entry name" value="ATP_GRASP"/>
    <property type="match status" value="1"/>
</dbReference>
<dbReference type="PANTHER" id="PTHR23132:SF23">
    <property type="entry name" value="D-ALANINE--D-ALANINE LIGASE B"/>
    <property type="match status" value="1"/>
</dbReference>